<feature type="compositionally biased region" description="Polar residues" evidence="1">
    <location>
        <begin position="222"/>
        <end position="240"/>
    </location>
</feature>
<feature type="region of interest" description="Disordered" evidence="1">
    <location>
        <begin position="218"/>
        <end position="242"/>
    </location>
</feature>
<dbReference type="Pfam" id="PF10454">
    <property type="entry name" value="DUF2458"/>
    <property type="match status" value="1"/>
</dbReference>
<name>A0A9P4GZD7_9PLEO</name>
<dbReference type="EMBL" id="ML978285">
    <property type="protein sequence ID" value="KAF2024760.1"/>
    <property type="molecule type" value="Genomic_DNA"/>
</dbReference>
<comment type="caution">
    <text evidence="2">The sequence shown here is derived from an EMBL/GenBank/DDBJ whole genome shotgun (WGS) entry which is preliminary data.</text>
</comment>
<protein>
    <submittedName>
        <fullName evidence="2">Uncharacterized protein</fullName>
    </submittedName>
</protein>
<keyword evidence="3" id="KW-1185">Reference proteome</keyword>
<dbReference type="InterPro" id="IPR018858">
    <property type="entry name" value="DUF2458"/>
</dbReference>
<accession>A0A9P4GZD7</accession>
<feature type="region of interest" description="Disordered" evidence="1">
    <location>
        <begin position="66"/>
        <end position="85"/>
    </location>
</feature>
<dbReference type="OrthoDB" id="5363415at2759"/>
<dbReference type="Proteomes" id="UP000799777">
    <property type="component" value="Unassembled WGS sequence"/>
</dbReference>
<reference evidence="2" key="1">
    <citation type="journal article" date="2020" name="Stud. Mycol.">
        <title>101 Dothideomycetes genomes: a test case for predicting lifestyles and emergence of pathogens.</title>
        <authorList>
            <person name="Haridas S."/>
            <person name="Albert R."/>
            <person name="Binder M."/>
            <person name="Bloem J."/>
            <person name="Labutti K."/>
            <person name="Salamov A."/>
            <person name="Andreopoulos B."/>
            <person name="Baker S."/>
            <person name="Barry K."/>
            <person name="Bills G."/>
            <person name="Bluhm B."/>
            <person name="Cannon C."/>
            <person name="Castanera R."/>
            <person name="Culley D."/>
            <person name="Daum C."/>
            <person name="Ezra D."/>
            <person name="Gonzalez J."/>
            <person name="Henrissat B."/>
            <person name="Kuo A."/>
            <person name="Liang C."/>
            <person name="Lipzen A."/>
            <person name="Lutzoni F."/>
            <person name="Magnuson J."/>
            <person name="Mondo S."/>
            <person name="Nolan M."/>
            <person name="Ohm R."/>
            <person name="Pangilinan J."/>
            <person name="Park H.-J."/>
            <person name="Ramirez L."/>
            <person name="Alfaro M."/>
            <person name="Sun H."/>
            <person name="Tritt A."/>
            <person name="Yoshinaga Y."/>
            <person name="Zwiers L.-H."/>
            <person name="Turgeon B."/>
            <person name="Goodwin S."/>
            <person name="Spatafora J."/>
            <person name="Crous P."/>
            <person name="Grigoriev I."/>
        </authorList>
    </citation>
    <scope>NUCLEOTIDE SEQUENCE</scope>
    <source>
        <strain evidence="2">CBS 110217</strain>
    </source>
</reference>
<proteinExistence type="predicted"/>
<sequence length="261" mass="29141">MTDNIQPNADLAKILATLASLQQPQNTASHDQQQTYGLNQSYQGYGELPQVQPSQQSLPYHHSADPRLLHQHTPQPPKPQDRTSTPLIDPATIIEWKQGLRCVSKIATQNPDFAASVRKLMKEQEGNVKQWEAGRERVIEDHNLKRENEKAHRAALSLPGLLEGSPLLRTSEREQAELTQYDAKVYRACKAMTESQTSSLKVLGVPFFGVKPHLIMGEGDDSASTSDVQQSGGASSQKITRPQLMELQRKMLNHLMELYGD</sequence>
<evidence type="ECO:0000313" key="3">
    <source>
        <dbReference type="Proteomes" id="UP000799777"/>
    </source>
</evidence>
<gene>
    <name evidence="2" type="ORF">EK21DRAFT_104439</name>
</gene>
<dbReference type="AlphaFoldDB" id="A0A9P4GZD7"/>
<organism evidence="2 3">
    <name type="scientific">Setomelanomma holmii</name>
    <dbReference type="NCBI Taxonomy" id="210430"/>
    <lineage>
        <taxon>Eukaryota</taxon>
        <taxon>Fungi</taxon>
        <taxon>Dikarya</taxon>
        <taxon>Ascomycota</taxon>
        <taxon>Pezizomycotina</taxon>
        <taxon>Dothideomycetes</taxon>
        <taxon>Pleosporomycetidae</taxon>
        <taxon>Pleosporales</taxon>
        <taxon>Pleosporineae</taxon>
        <taxon>Phaeosphaeriaceae</taxon>
        <taxon>Setomelanomma</taxon>
    </lineage>
</organism>
<evidence type="ECO:0000313" key="2">
    <source>
        <dbReference type="EMBL" id="KAF2024760.1"/>
    </source>
</evidence>
<evidence type="ECO:0000256" key="1">
    <source>
        <dbReference type="SAM" id="MobiDB-lite"/>
    </source>
</evidence>